<proteinExistence type="predicted"/>
<keyword evidence="3" id="KW-1185">Reference proteome</keyword>
<accession>A0AAN7Z1S0</accession>
<organism evidence="2 3">
    <name type="scientific">Dictyostelium firmibasis</name>
    <dbReference type="NCBI Taxonomy" id="79012"/>
    <lineage>
        <taxon>Eukaryota</taxon>
        <taxon>Amoebozoa</taxon>
        <taxon>Evosea</taxon>
        <taxon>Eumycetozoa</taxon>
        <taxon>Dictyostelia</taxon>
        <taxon>Dictyosteliales</taxon>
        <taxon>Dictyosteliaceae</taxon>
        <taxon>Dictyostelium</taxon>
    </lineage>
</organism>
<comment type="caution">
    <text evidence="2">The sequence shown here is derived from an EMBL/GenBank/DDBJ whole genome shotgun (WGS) entry which is preliminary data.</text>
</comment>
<dbReference type="Proteomes" id="UP001344447">
    <property type="component" value="Unassembled WGS sequence"/>
</dbReference>
<evidence type="ECO:0000256" key="1">
    <source>
        <dbReference type="SAM" id="MobiDB-lite"/>
    </source>
</evidence>
<feature type="compositionally biased region" description="Polar residues" evidence="1">
    <location>
        <begin position="1"/>
        <end position="19"/>
    </location>
</feature>
<name>A0AAN7Z1S0_9MYCE</name>
<sequence>MSQKISFYHSPTSSGSSRSFIIKPPTTVKQTIHETPILSKSFIK</sequence>
<dbReference type="AlphaFoldDB" id="A0AAN7Z1S0"/>
<evidence type="ECO:0000313" key="3">
    <source>
        <dbReference type="Proteomes" id="UP001344447"/>
    </source>
</evidence>
<evidence type="ECO:0000313" key="2">
    <source>
        <dbReference type="EMBL" id="KAK5584527.1"/>
    </source>
</evidence>
<dbReference type="EMBL" id="JAVFKY010000001">
    <property type="protein sequence ID" value="KAK5584527.1"/>
    <property type="molecule type" value="Genomic_DNA"/>
</dbReference>
<reference evidence="2 3" key="1">
    <citation type="submission" date="2023-11" db="EMBL/GenBank/DDBJ databases">
        <title>Dfirmibasis_genome.</title>
        <authorList>
            <person name="Edelbroek B."/>
            <person name="Kjellin J."/>
            <person name="Jerlstrom-Hultqvist J."/>
            <person name="Soderbom F."/>
        </authorList>
    </citation>
    <scope>NUCLEOTIDE SEQUENCE [LARGE SCALE GENOMIC DNA]</scope>
    <source>
        <strain evidence="2 3">TNS-C-14</strain>
    </source>
</reference>
<protein>
    <submittedName>
        <fullName evidence="2">Uncharacterized protein</fullName>
    </submittedName>
</protein>
<feature type="region of interest" description="Disordered" evidence="1">
    <location>
        <begin position="1"/>
        <end position="21"/>
    </location>
</feature>
<gene>
    <name evidence="2" type="ORF">RB653_006139</name>
</gene>